<dbReference type="STRING" id="1203610.HMPREF1536_04798"/>
<comment type="caution">
    <text evidence="2">The sequence shown here is derived from an EMBL/GenBank/DDBJ whole genome shotgun (WGS) entry which is preliminary data.</text>
</comment>
<reference evidence="2 3" key="1">
    <citation type="submission" date="2013-04" db="EMBL/GenBank/DDBJ databases">
        <title>The Genome Sequence of Parabacteroides gordonii DSM 23371.</title>
        <authorList>
            <consortium name="The Broad Institute Genomics Platform"/>
            <person name="Earl A."/>
            <person name="Ward D."/>
            <person name="Feldgarden M."/>
            <person name="Gevers D."/>
            <person name="Martens E."/>
            <person name="Sakamoto M."/>
            <person name="Benno Y."/>
            <person name="Suzuki N."/>
            <person name="Matsunaga N."/>
            <person name="Koshihara K."/>
            <person name="Seki M."/>
            <person name="Komiya H."/>
            <person name="Walker B."/>
            <person name="Young S."/>
            <person name="Zeng Q."/>
            <person name="Gargeya S."/>
            <person name="Fitzgerald M."/>
            <person name="Haas B."/>
            <person name="Abouelleil A."/>
            <person name="Allen A.W."/>
            <person name="Alvarado L."/>
            <person name="Arachchi H.M."/>
            <person name="Berlin A.M."/>
            <person name="Chapman S.B."/>
            <person name="Gainer-Dewar J."/>
            <person name="Goldberg J."/>
            <person name="Griggs A."/>
            <person name="Gujja S."/>
            <person name="Hansen M."/>
            <person name="Howarth C."/>
            <person name="Imamovic A."/>
            <person name="Ireland A."/>
            <person name="Larimer J."/>
            <person name="McCowan C."/>
            <person name="Murphy C."/>
            <person name="Pearson M."/>
            <person name="Poon T.W."/>
            <person name="Priest M."/>
            <person name="Roberts A."/>
            <person name="Saif S."/>
            <person name="Shea T."/>
            <person name="Sisk P."/>
            <person name="Sykes S."/>
            <person name="Wortman J."/>
            <person name="Nusbaum C."/>
            <person name="Birren B."/>
        </authorList>
    </citation>
    <scope>NUCLEOTIDE SEQUENCE [LARGE SCALE GENOMIC DNA]</scope>
    <source>
        <strain evidence="2 3">MS-1</strain>
    </source>
</reference>
<name>A0A0F5IRY5_9BACT</name>
<gene>
    <name evidence="2" type="ORF">HMPREF1536_04798</name>
</gene>
<keyword evidence="3" id="KW-1185">Reference proteome</keyword>
<protein>
    <recommendedName>
        <fullName evidence="4">Outer membrane protein beta-barrel domain-containing protein</fullName>
    </recommendedName>
</protein>
<dbReference type="Proteomes" id="UP000033035">
    <property type="component" value="Unassembled WGS sequence"/>
</dbReference>
<dbReference type="AlphaFoldDB" id="A0A0F5IRY5"/>
<evidence type="ECO:0000256" key="1">
    <source>
        <dbReference type="SAM" id="SignalP"/>
    </source>
</evidence>
<organism evidence="2 3">
    <name type="scientific">Parabacteroides gordonii MS-1 = DSM 23371</name>
    <dbReference type="NCBI Taxonomy" id="1203610"/>
    <lineage>
        <taxon>Bacteria</taxon>
        <taxon>Pseudomonadati</taxon>
        <taxon>Bacteroidota</taxon>
        <taxon>Bacteroidia</taxon>
        <taxon>Bacteroidales</taxon>
        <taxon>Tannerellaceae</taxon>
        <taxon>Parabacteroides</taxon>
    </lineage>
</organism>
<sequence>MKKHLFFLFLSVLCFSLPVQAKKNKYDRGIVMKTFIPKGQWMVGTTFSYSEHVDDNFEFLSVLKDITSDGYTFKVTPLVSYFIRDNISIGGRFAYGRTVTNLNNLSLELGDDLSFDVSDYNSTSNTFTTAVFLRTYLNLGDSKRFGLFNEARVSYGYSESNGSSGTGVDLSGLYQLKHNLNIGVAPGITVFVNDFAAVEASVSVAGLNFNWYDQTRDQVYKGKRTSSSANFKINLLSVDLGIVFYL</sequence>
<feature type="chain" id="PRO_5002487928" description="Outer membrane protein beta-barrel domain-containing protein" evidence="1">
    <location>
        <begin position="22"/>
        <end position="246"/>
    </location>
</feature>
<accession>A0A0F5IRY5</accession>
<proteinExistence type="predicted"/>
<evidence type="ECO:0000313" key="2">
    <source>
        <dbReference type="EMBL" id="KKB48334.1"/>
    </source>
</evidence>
<dbReference type="HOGENOM" id="CLU_054510_0_0_10"/>
<feature type="signal peptide" evidence="1">
    <location>
        <begin position="1"/>
        <end position="21"/>
    </location>
</feature>
<dbReference type="EMBL" id="AQHW01000027">
    <property type="protein sequence ID" value="KKB48334.1"/>
    <property type="molecule type" value="Genomic_DNA"/>
</dbReference>
<dbReference type="RefSeq" id="WP_028727328.1">
    <property type="nucleotide sequence ID" value="NZ_AUAE01000013.1"/>
</dbReference>
<keyword evidence="1" id="KW-0732">Signal</keyword>
<dbReference type="PATRIC" id="fig|1203610.3.peg.4892"/>
<evidence type="ECO:0008006" key="4">
    <source>
        <dbReference type="Google" id="ProtNLM"/>
    </source>
</evidence>
<evidence type="ECO:0000313" key="3">
    <source>
        <dbReference type="Proteomes" id="UP000033035"/>
    </source>
</evidence>